<feature type="transmembrane region" description="Helical" evidence="2">
    <location>
        <begin position="12"/>
        <end position="35"/>
    </location>
</feature>
<sequence length="613" mass="68100">MKLTRHMKQVVLMVVDVCSIICANILTLLFIGSYISVGGKYVILIFTVESIIYLIMASFLKVFSQINRFTGMKSVNAITVSLLVAFCMNEVILVTNGAIVSYRFSFLSFLFAALFVPGSRYIWRVISDISNHNINDEPVKMVLVIGAGRSGDFLATTIKKEETAFKVMGFLDDDSNKLGMSMEGEKVLGKIKDLENILIAYDIDQVTVAISELDGSSYSYIVDTVHAVNKELIVNRMINIEDLISEGSNAKLEEINIEDLLNRDEVKLDMNKIADTITGKVIMITGAGGSIGSEIVRQVSRFKPKQVILLGHGENSIYLITKEMQGKYRNGEIDFRPTIADIRDRELIFSLMKQLSVDVVYHAAAHKHVPLMEYNPKEAIKNNVFGTTNVAEAAKENNVDRFVMISTDKAVNPTNVMGSTKRMAELIVTNLNEEGHTKFTVTRFGNVLGSRGSVVPLFKRQIASGGPITITDFKMTRFFMTIPEASRLVIQSGAIAEGGQLFVLDMGKPVKIFDLAKNMIRLSGLSESEIEIKEIGMRPGEKLYEELISDGESSGEKVFDKIYLGIVSKINPEDIKQFADELLMLPDDEVEVKLITYANKHNGSINNKKSELS</sequence>
<dbReference type="Gene3D" id="3.40.50.720">
    <property type="entry name" value="NAD(P)-binding Rossmann-like Domain"/>
    <property type="match status" value="2"/>
</dbReference>
<dbReference type="SUPFAM" id="SSF51735">
    <property type="entry name" value="NAD(P)-binding Rossmann-fold domains"/>
    <property type="match status" value="2"/>
</dbReference>
<dbReference type="Pfam" id="PF13727">
    <property type="entry name" value="CoA_binding_3"/>
    <property type="match status" value="1"/>
</dbReference>
<dbReference type="Pfam" id="PF02719">
    <property type="entry name" value="Polysacc_synt_2"/>
    <property type="match status" value="1"/>
</dbReference>
<dbReference type="PANTHER" id="PTHR43318">
    <property type="entry name" value="UDP-N-ACETYLGLUCOSAMINE 4,6-DEHYDRATASE"/>
    <property type="match status" value="1"/>
</dbReference>
<evidence type="ECO:0000256" key="1">
    <source>
        <dbReference type="ARBA" id="ARBA00007430"/>
    </source>
</evidence>
<evidence type="ECO:0000313" key="5">
    <source>
        <dbReference type="Proteomes" id="UP001081467"/>
    </source>
</evidence>
<keyword evidence="2" id="KW-0812">Transmembrane</keyword>
<dbReference type="EMBL" id="JANXLI010000003">
    <property type="protein sequence ID" value="MCZ2491586.1"/>
    <property type="molecule type" value="Genomic_DNA"/>
</dbReference>
<dbReference type="PANTHER" id="PTHR43318:SF1">
    <property type="entry name" value="POLYSACCHARIDE BIOSYNTHESIS PROTEIN EPSC-RELATED"/>
    <property type="match status" value="1"/>
</dbReference>
<protein>
    <submittedName>
        <fullName evidence="4">Polysaccharide biosynthesis protein</fullName>
    </submittedName>
</protein>
<keyword evidence="2" id="KW-0472">Membrane</keyword>
<name>A0ABT4JNK6_9LACO</name>
<feature type="domain" description="Polysaccharide biosynthesis protein CapD-like" evidence="3">
    <location>
        <begin position="282"/>
        <end position="563"/>
    </location>
</feature>
<comment type="similarity">
    <text evidence="1">Belongs to the polysaccharide synthase family.</text>
</comment>
<proteinExistence type="inferred from homology"/>
<evidence type="ECO:0000256" key="2">
    <source>
        <dbReference type="SAM" id="Phobius"/>
    </source>
</evidence>
<dbReference type="Proteomes" id="UP001081467">
    <property type="component" value="Unassembled WGS sequence"/>
</dbReference>
<organism evidence="4 5">
    <name type="scientific">Dellaglioa carnosa</name>
    <dbReference type="NCBI Taxonomy" id="2995136"/>
    <lineage>
        <taxon>Bacteria</taxon>
        <taxon>Bacillati</taxon>
        <taxon>Bacillota</taxon>
        <taxon>Bacilli</taxon>
        <taxon>Lactobacillales</taxon>
        <taxon>Lactobacillaceae</taxon>
        <taxon>Dellaglioa</taxon>
    </lineage>
</organism>
<evidence type="ECO:0000259" key="3">
    <source>
        <dbReference type="Pfam" id="PF02719"/>
    </source>
</evidence>
<accession>A0ABT4JNK6</accession>
<dbReference type="InterPro" id="IPR003869">
    <property type="entry name" value="Polysac_CapD-like"/>
</dbReference>
<evidence type="ECO:0000313" key="4">
    <source>
        <dbReference type="EMBL" id="MCZ2491586.1"/>
    </source>
</evidence>
<keyword evidence="5" id="KW-1185">Reference proteome</keyword>
<keyword evidence="2" id="KW-1133">Transmembrane helix</keyword>
<reference evidence="4" key="1">
    <citation type="submission" date="2022-09" db="EMBL/GenBank/DDBJ databases">
        <title>Diversity of Dellaglioa algida.</title>
        <authorList>
            <person name="Matthias E."/>
            <person name="Werum V."/>
        </authorList>
    </citation>
    <scope>NUCLEOTIDE SEQUENCE</scope>
    <source>
        <strain evidence="4">TMW 2.2523</strain>
    </source>
</reference>
<comment type="caution">
    <text evidence="4">The sequence shown here is derived from an EMBL/GenBank/DDBJ whole genome shotgun (WGS) entry which is preliminary data.</text>
</comment>
<feature type="transmembrane region" description="Helical" evidence="2">
    <location>
        <begin position="41"/>
        <end position="63"/>
    </location>
</feature>
<gene>
    <name evidence="4" type="ORF">N0K80_05375</name>
</gene>
<dbReference type="CDD" id="cd05237">
    <property type="entry name" value="UDP_invert_4-6DH_SDR_e"/>
    <property type="match status" value="1"/>
</dbReference>
<dbReference type="RefSeq" id="WP_269024032.1">
    <property type="nucleotide sequence ID" value="NZ_JANXLI010000003.1"/>
</dbReference>
<dbReference type="InterPro" id="IPR051203">
    <property type="entry name" value="Polysaccharide_Synthase-Rel"/>
</dbReference>
<feature type="transmembrane region" description="Helical" evidence="2">
    <location>
        <begin position="75"/>
        <end position="94"/>
    </location>
</feature>
<dbReference type="InterPro" id="IPR036291">
    <property type="entry name" value="NAD(P)-bd_dom_sf"/>
</dbReference>